<sequence length="232" mass="26362">MTHCPQLADVYGNVFSMRLGGEKVVFASGYKMVKEAIVTQADNFVDRPNSEIGNRVYLGDTNGLFTSNGESWKRQRRFALSTLRNFGLGKGTMEQSICEEIRHLQEEIEKEKGGQPFSPLGLFNNAVSNIICQLVMGKRFDYSGHNFQTVLKYLSEALLLEGSIWGTLYQSFSGVMKHLPGPHNKMFSNYKIVLDFISQEVESHKKDLDHSDPRDYIDAFIIEMKNTMSKQK</sequence>
<accession>A0A4Z2ELR6</accession>
<dbReference type="Pfam" id="PF00067">
    <property type="entry name" value="p450"/>
    <property type="match status" value="1"/>
</dbReference>
<dbReference type="GO" id="GO:0006082">
    <property type="term" value="P:organic acid metabolic process"/>
    <property type="evidence" value="ECO:0007669"/>
    <property type="project" value="TreeGrafter"/>
</dbReference>
<protein>
    <submittedName>
        <fullName evidence="13">Cytochrome P450 2J1</fullName>
    </submittedName>
</protein>
<dbReference type="PANTHER" id="PTHR24300">
    <property type="entry name" value="CYTOCHROME P450 508A4-RELATED"/>
    <property type="match status" value="1"/>
</dbReference>
<evidence type="ECO:0000313" key="13">
    <source>
        <dbReference type="EMBL" id="TNN29793.1"/>
    </source>
</evidence>
<evidence type="ECO:0000256" key="3">
    <source>
        <dbReference type="ARBA" id="ARBA00004406"/>
    </source>
</evidence>
<keyword evidence="11" id="KW-0503">Monooxygenase</keyword>
<dbReference type="PANTHER" id="PTHR24300:SF177">
    <property type="entry name" value="CYTOCHROME P450 2J2"/>
    <property type="match status" value="1"/>
</dbReference>
<evidence type="ECO:0000256" key="5">
    <source>
        <dbReference type="ARBA" id="ARBA00022617"/>
    </source>
</evidence>
<keyword evidence="8" id="KW-0492">Microsome</keyword>
<comment type="subcellular location">
    <subcellularLocation>
        <location evidence="3">Endoplasmic reticulum membrane</location>
        <topology evidence="3">Peripheral membrane protein</topology>
    </subcellularLocation>
    <subcellularLocation>
        <location evidence="2">Microsome membrane</location>
        <topology evidence="2">Peripheral membrane protein</topology>
    </subcellularLocation>
</comment>
<dbReference type="OrthoDB" id="2789670at2759"/>
<reference evidence="13 14" key="1">
    <citation type="submission" date="2019-03" db="EMBL/GenBank/DDBJ databases">
        <title>First draft genome of Liparis tanakae, snailfish: a comprehensive survey of snailfish specific genes.</title>
        <authorList>
            <person name="Kim W."/>
            <person name="Song I."/>
            <person name="Jeong J.-H."/>
            <person name="Kim D."/>
            <person name="Kim S."/>
            <person name="Ryu S."/>
            <person name="Song J.Y."/>
            <person name="Lee S.K."/>
        </authorList>
    </citation>
    <scope>NUCLEOTIDE SEQUENCE [LARGE SCALE GENOMIC DNA]</scope>
    <source>
        <tissue evidence="13">Muscle</tissue>
    </source>
</reference>
<dbReference type="GO" id="GO:0005789">
    <property type="term" value="C:endoplasmic reticulum membrane"/>
    <property type="evidence" value="ECO:0007669"/>
    <property type="project" value="UniProtKB-SubCell"/>
</dbReference>
<evidence type="ECO:0000256" key="8">
    <source>
        <dbReference type="ARBA" id="ARBA00022848"/>
    </source>
</evidence>
<evidence type="ECO:0000256" key="7">
    <source>
        <dbReference type="ARBA" id="ARBA00022824"/>
    </source>
</evidence>
<dbReference type="SUPFAM" id="SSF48264">
    <property type="entry name" value="Cytochrome P450"/>
    <property type="match status" value="1"/>
</dbReference>
<keyword evidence="10" id="KW-0408">Iron</keyword>
<dbReference type="GO" id="GO:0006805">
    <property type="term" value="P:xenobiotic metabolic process"/>
    <property type="evidence" value="ECO:0007669"/>
    <property type="project" value="TreeGrafter"/>
</dbReference>
<dbReference type="Proteomes" id="UP000314294">
    <property type="component" value="Unassembled WGS sequence"/>
</dbReference>
<dbReference type="Gene3D" id="1.10.630.10">
    <property type="entry name" value="Cytochrome P450"/>
    <property type="match status" value="1"/>
</dbReference>
<evidence type="ECO:0000313" key="14">
    <source>
        <dbReference type="Proteomes" id="UP000314294"/>
    </source>
</evidence>
<evidence type="ECO:0000256" key="2">
    <source>
        <dbReference type="ARBA" id="ARBA00004174"/>
    </source>
</evidence>
<dbReference type="InterPro" id="IPR002401">
    <property type="entry name" value="Cyt_P450_E_grp-I"/>
</dbReference>
<gene>
    <name evidence="13" type="primary">CYP2J1</name>
    <name evidence="13" type="ORF">EYF80_060058</name>
</gene>
<proteinExistence type="inferred from homology"/>
<comment type="caution">
    <text evidence="13">The sequence shown here is derived from an EMBL/GenBank/DDBJ whole genome shotgun (WGS) entry which is preliminary data.</text>
</comment>
<dbReference type="InterPro" id="IPR050182">
    <property type="entry name" value="Cytochrome_P450_fam2"/>
</dbReference>
<keyword evidence="14" id="KW-1185">Reference proteome</keyword>
<evidence type="ECO:0000256" key="10">
    <source>
        <dbReference type="ARBA" id="ARBA00023004"/>
    </source>
</evidence>
<dbReference type="GO" id="GO:0005506">
    <property type="term" value="F:iron ion binding"/>
    <property type="evidence" value="ECO:0007669"/>
    <property type="project" value="InterPro"/>
</dbReference>
<name>A0A4Z2ELR6_9TELE</name>
<dbReference type="InterPro" id="IPR001128">
    <property type="entry name" value="Cyt_P450"/>
</dbReference>
<keyword evidence="7" id="KW-0256">Endoplasmic reticulum</keyword>
<keyword evidence="6" id="KW-0479">Metal-binding</keyword>
<keyword evidence="12" id="KW-0472">Membrane</keyword>
<dbReference type="PRINTS" id="PR00463">
    <property type="entry name" value="EP450I"/>
</dbReference>
<evidence type="ECO:0000256" key="12">
    <source>
        <dbReference type="ARBA" id="ARBA00023136"/>
    </source>
</evidence>
<dbReference type="AlphaFoldDB" id="A0A4Z2ELR6"/>
<evidence type="ECO:0000256" key="4">
    <source>
        <dbReference type="ARBA" id="ARBA00010617"/>
    </source>
</evidence>
<comment type="cofactor">
    <cofactor evidence="1">
        <name>heme</name>
        <dbReference type="ChEBI" id="CHEBI:30413"/>
    </cofactor>
</comment>
<comment type="similarity">
    <text evidence="4">Belongs to the cytochrome P450 family.</text>
</comment>
<evidence type="ECO:0000256" key="1">
    <source>
        <dbReference type="ARBA" id="ARBA00001971"/>
    </source>
</evidence>
<dbReference type="GO" id="GO:0016712">
    <property type="term" value="F:oxidoreductase activity, acting on paired donors, with incorporation or reduction of molecular oxygen, reduced flavin or flavoprotein as one donor, and incorporation of one atom of oxygen"/>
    <property type="evidence" value="ECO:0007669"/>
    <property type="project" value="TreeGrafter"/>
</dbReference>
<keyword evidence="9" id="KW-0560">Oxidoreductase</keyword>
<evidence type="ECO:0000256" key="9">
    <source>
        <dbReference type="ARBA" id="ARBA00023002"/>
    </source>
</evidence>
<dbReference type="EMBL" id="SRLO01005195">
    <property type="protein sequence ID" value="TNN29793.1"/>
    <property type="molecule type" value="Genomic_DNA"/>
</dbReference>
<dbReference type="GO" id="GO:0020037">
    <property type="term" value="F:heme binding"/>
    <property type="evidence" value="ECO:0007669"/>
    <property type="project" value="InterPro"/>
</dbReference>
<organism evidence="13 14">
    <name type="scientific">Liparis tanakae</name>
    <name type="common">Tanaka's snailfish</name>
    <dbReference type="NCBI Taxonomy" id="230148"/>
    <lineage>
        <taxon>Eukaryota</taxon>
        <taxon>Metazoa</taxon>
        <taxon>Chordata</taxon>
        <taxon>Craniata</taxon>
        <taxon>Vertebrata</taxon>
        <taxon>Euteleostomi</taxon>
        <taxon>Actinopterygii</taxon>
        <taxon>Neopterygii</taxon>
        <taxon>Teleostei</taxon>
        <taxon>Neoteleostei</taxon>
        <taxon>Acanthomorphata</taxon>
        <taxon>Eupercaria</taxon>
        <taxon>Perciformes</taxon>
        <taxon>Cottioidei</taxon>
        <taxon>Cottales</taxon>
        <taxon>Liparidae</taxon>
        <taxon>Liparis</taxon>
    </lineage>
</organism>
<dbReference type="InterPro" id="IPR036396">
    <property type="entry name" value="Cyt_P450_sf"/>
</dbReference>
<dbReference type="FunFam" id="1.10.630.10:FF:000238">
    <property type="entry name" value="Cytochrome P450 2A6"/>
    <property type="match status" value="1"/>
</dbReference>
<evidence type="ECO:0000256" key="6">
    <source>
        <dbReference type="ARBA" id="ARBA00022723"/>
    </source>
</evidence>
<evidence type="ECO:0000256" key="11">
    <source>
        <dbReference type="ARBA" id="ARBA00023033"/>
    </source>
</evidence>
<keyword evidence="5" id="KW-0349">Heme</keyword>